<comment type="caution">
    <text evidence="2">The sequence shown here is derived from an EMBL/GenBank/DDBJ whole genome shotgun (WGS) entry which is preliminary data.</text>
</comment>
<sequence>MSIAASFTTAKRQKQPDGPHMDRENVVHPHTGVLFSLKEKGHSDTGHHVDGPGVHHARCNKPVTKDKYCEIPLPRGAAFTEWNAGVQGPGEGMGSQCVSNGDMVSVWEDEEFWGWMVLLHNSVMSLLPLNCPFENRSCDLYVYLQ</sequence>
<feature type="compositionally biased region" description="Polar residues" evidence="1">
    <location>
        <begin position="1"/>
        <end position="10"/>
    </location>
</feature>
<reference evidence="2 3" key="1">
    <citation type="journal article" date="2020" name="Nature">
        <title>Six reference-quality genomes reveal evolution of bat adaptations.</title>
        <authorList>
            <person name="Jebb D."/>
            <person name="Huang Z."/>
            <person name="Pippel M."/>
            <person name="Hughes G.M."/>
            <person name="Lavrichenko K."/>
            <person name="Devanna P."/>
            <person name="Winkler S."/>
            <person name="Jermiin L.S."/>
            <person name="Skirmuntt E.C."/>
            <person name="Katzourakis A."/>
            <person name="Burkitt-Gray L."/>
            <person name="Ray D.A."/>
            <person name="Sullivan K.A.M."/>
            <person name="Roscito J.G."/>
            <person name="Kirilenko B.M."/>
            <person name="Davalos L.M."/>
            <person name="Corthals A.P."/>
            <person name="Power M.L."/>
            <person name="Jones G."/>
            <person name="Ransome R.D."/>
            <person name="Dechmann D.K.N."/>
            <person name="Locatelli A.G."/>
            <person name="Puechmaille S.J."/>
            <person name="Fedrigo O."/>
            <person name="Jarvis E.D."/>
            <person name="Hiller M."/>
            <person name="Vernes S.C."/>
            <person name="Myers E.W."/>
            <person name="Teeling E.C."/>
        </authorList>
    </citation>
    <scope>NUCLEOTIDE SEQUENCE [LARGE SCALE GENOMIC DNA]</scope>
    <source>
        <strain evidence="2">MMyoMyo1</strain>
        <tissue evidence="2">Flight muscle</tissue>
    </source>
</reference>
<proteinExistence type="predicted"/>
<dbReference type="EMBL" id="JABWUV010000015">
    <property type="protein sequence ID" value="KAF6303950.1"/>
    <property type="molecule type" value="Genomic_DNA"/>
</dbReference>
<evidence type="ECO:0000313" key="3">
    <source>
        <dbReference type="Proteomes" id="UP000527355"/>
    </source>
</evidence>
<dbReference type="AlphaFoldDB" id="A0A7J7TTN2"/>
<protein>
    <submittedName>
        <fullName evidence="2">Uncharacterized protein</fullName>
    </submittedName>
</protein>
<evidence type="ECO:0000256" key="1">
    <source>
        <dbReference type="SAM" id="MobiDB-lite"/>
    </source>
</evidence>
<feature type="region of interest" description="Disordered" evidence="1">
    <location>
        <begin position="1"/>
        <end position="25"/>
    </location>
</feature>
<feature type="compositionally biased region" description="Basic and acidic residues" evidence="1">
    <location>
        <begin position="14"/>
        <end position="25"/>
    </location>
</feature>
<dbReference type="Proteomes" id="UP000527355">
    <property type="component" value="Unassembled WGS sequence"/>
</dbReference>
<evidence type="ECO:0000313" key="2">
    <source>
        <dbReference type="EMBL" id="KAF6303950.1"/>
    </source>
</evidence>
<organism evidence="2 3">
    <name type="scientific">Myotis myotis</name>
    <name type="common">Greater mouse-eared bat</name>
    <name type="synonym">Vespertilio myotis</name>
    <dbReference type="NCBI Taxonomy" id="51298"/>
    <lineage>
        <taxon>Eukaryota</taxon>
        <taxon>Metazoa</taxon>
        <taxon>Chordata</taxon>
        <taxon>Craniata</taxon>
        <taxon>Vertebrata</taxon>
        <taxon>Euteleostomi</taxon>
        <taxon>Mammalia</taxon>
        <taxon>Eutheria</taxon>
        <taxon>Laurasiatheria</taxon>
        <taxon>Chiroptera</taxon>
        <taxon>Yangochiroptera</taxon>
        <taxon>Vespertilionidae</taxon>
        <taxon>Myotis</taxon>
    </lineage>
</organism>
<name>A0A7J7TTN2_MYOMY</name>
<gene>
    <name evidence="2" type="ORF">mMyoMyo1_008933</name>
</gene>
<keyword evidence="3" id="KW-1185">Reference proteome</keyword>
<accession>A0A7J7TTN2</accession>